<reference evidence="1" key="1">
    <citation type="submission" date="2007-04" db="EMBL/GenBank/DDBJ databases">
        <title>Complete sequence of chromosome of Rhodobacter sphaeroides ATCC 17025.</title>
        <authorList>
            <consortium name="US DOE Joint Genome Institute"/>
            <person name="Copeland A."/>
            <person name="Lucas S."/>
            <person name="Lapidus A."/>
            <person name="Barry K."/>
            <person name="Detter J.C."/>
            <person name="Glavina del Rio T."/>
            <person name="Hammon N."/>
            <person name="Israni S."/>
            <person name="Dalin E."/>
            <person name="Tice H."/>
            <person name="Pitluck S."/>
            <person name="Chertkov O."/>
            <person name="Brettin T."/>
            <person name="Bruce D."/>
            <person name="Han C."/>
            <person name="Schmutz J."/>
            <person name="Larimer F."/>
            <person name="Land M."/>
            <person name="Hauser L."/>
            <person name="Kyrpides N."/>
            <person name="Kim E."/>
            <person name="Richardson P."/>
            <person name="Mackenzie C."/>
            <person name="Choudhary M."/>
            <person name="Donohue T.J."/>
            <person name="Kaplan S."/>
        </authorList>
    </citation>
    <scope>NUCLEOTIDE SEQUENCE [LARGE SCALE GENOMIC DNA]</scope>
    <source>
        <strain evidence="1">ATCC 17025</strain>
    </source>
</reference>
<proteinExistence type="predicted"/>
<dbReference type="BioCyc" id="RSPH349102:G1G8M-134-MONOMER"/>
<dbReference type="STRING" id="349102.Rsph17025_0133"/>
<name>A4WNT0_CERS5</name>
<dbReference type="EMBL" id="CP000661">
    <property type="protein sequence ID" value="ABP69044.1"/>
    <property type="molecule type" value="Genomic_DNA"/>
</dbReference>
<dbReference type="HOGENOM" id="CLU_2587463_0_0_5"/>
<organism evidence="1">
    <name type="scientific">Cereibacter sphaeroides (strain ATCC 17025 / ATH 2.4.3)</name>
    <name type="common">Rhodobacter sphaeroides</name>
    <dbReference type="NCBI Taxonomy" id="349102"/>
    <lineage>
        <taxon>Bacteria</taxon>
        <taxon>Pseudomonadati</taxon>
        <taxon>Pseudomonadota</taxon>
        <taxon>Alphaproteobacteria</taxon>
        <taxon>Rhodobacterales</taxon>
        <taxon>Paracoccaceae</taxon>
        <taxon>Cereibacter</taxon>
    </lineage>
</organism>
<protein>
    <submittedName>
        <fullName evidence="1">Uncharacterized protein</fullName>
    </submittedName>
</protein>
<dbReference type="KEGG" id="rsq:Rsph17025_0133"/>
<dbReference type="AlphaFoldDB" id="A4WNT0"/>
<sequence precursor="true">MPNAHVPATDIGLPSSSAMAPNITDMHDDAAILRGLIEAMDALSEHIGPKGNGLYACINRALPLSVKLSQDLERLMDHAA</sequence>
<accession>A4WNT0</accession>
<gene>
    <name evidence="1" type="ordered locus">Rsph17025_0133</name>
</gene>
<evidence type="ECO:0000313" key="1">
    <source>
        <dbReference type="EMBL" id="ABP69044.1"/>
    </source>
</evidence>